<dbReference type="VEuPathDB" id="FungiDB:BO97DRAFT_114748"/>
<dbReference type="AlphaFoldDB" id="A0A395HSP6"/>
<protein>
    <submittedName>
        <fullName evidence="1">Uncharacterized protein</fullName>
    </submittedName>
</protein>
<dbReference type="Proteomes" id="UP000248961">
    <property type="component" value="Unassembled WGS sequence"/>
</dbReference>
<reference evidence="1 2" key="1">
    <citation type="submission" date="2018-02" db="EMBL/GenBank/DDBJ databases">
        <title>The genomes of Aspergillus section Nigri reveals drivers in fungal speciation.</title>
        <authorList>
            <consortium name="DOE Joint Genome Institute"/>
            <person name="Vesth T.C."/>
            <person name="Nybo J."/>
            <person name="Theobald S."/>
            <person name="Brandl J."/>
            <person name="Frisvad J.C."/>
            <person name="Nielsen K.F."/>
            <person name="Lyhne E.K."/>
            <person name="Kogle M.E."/>
            <person name="Kuo A."/>
            <person name="Riley R."/>
            <person name="Clum A."/>
            <person name="Nolan M."/>
            <person name="Lipzen A."/>
            <person name="Salamov A."/>
            <person name="Henrissat B."/>
            <person name="Wiebenga A."/>
            <person name="De vries R.P."/>
            <person name="Grigoriev I.V."/>
            <person name="Mortensen U.H."/>
            <person name="Andersen M.R."/>
            <person name="Baker S.E."/>
        </authorList>
    </citation>
    <scope>NUCLEOTIDE SEQUENCE [LARGE SCALE GENOMIC DNA]</scope>
    <source>
        <strain evidence="1 2">CBS 101889</strain>
    </source>
</reference>
<name>A0A395HSP6_ASPHC</name>
<dbReference type="EMBL" id="KZ824292">
    <property type="protein sequence ID" value="RAL10847.1"/>
    <property type="molecule type" value="Genomic_DNA"/>
</dbReference>
<accession>A0A395HSP6</accession>
<organism evidence="1 2">
    <name type="scientific">Aspergillus homomorphus (strain CBS 101889)</name>
    <dbReference type="NCBI Taxonomy" id="1450537"/>
    <lineage>
        <taxon>Eukaryota</taxon>
        <taxon>Fungi</taxon>
        <taxon>Dikarya</taxon>
        <taxon>Ascomycota</taxon>
        <taxon>Pezizomycotina</taxon>
        <taxon>Eurotiomycetes</taxon>
        <taxon>Eurotiomycetidae</taxon>
        <taxon>Eurotiales</taxon>
        <taxon>Aspergillaceae</taxon>
        <taxon>Aspergillus</taxon>
        <taxon>Aspergillus subgen. Circumdati</taxon>
    </lineage>
</organism>
<evidence type="ECO:0000313" key="2">
    <source>
        <dbReference type="Proteomes" id="UP000248961"/>
    </source>
</evidence>
<dbReference type="RefSeq" id="XP_025550001.1">
    <property type="nucleotide sequence ID" value="XM_025689930.1"/>
</dbReference>
<gene>
    <name evidence="1" type="ORF">BO97DRAFT_114748</name>
</gene>
<dbReference type="GeneID" id="37194219"/>
<keyword evidence="2" id="KW-1185">Reference proteome</keyword>
<sequence>MDEDGGGRGDDDDYDKKQRSKLRTPICARFLTSQPAFLPLFPACWSIYLSLSLSLSLFLSLFPPNPLPGVRHRLVLRGCFMTHTSLVEVRTNALSLLFFVPLSSPGSFTYQRRREADRKGDLENRSTGLKLRVL</sequence>
<proteinExistence type="predicted"/>
<evidence type="ECO:0000313" key="1">
    <source>
        <dbReference type="EMBL" id="RAL10847.1"/>
    </source>
</evidence>